<name>A0ABT7LIR8_9BURK</name>
<organism evidence="3 4">
    <name type="scientific">Roseateles subflavus</name>
    <dbReference type="NCBI Taxonomy" id="3053353"/>
    <lineage>
        <taxon>Bacteria</taxon>
        <taxon>Pseudomonadati</taxon>
        <taxon>Pseudomonadota</taxon>
        <taxon>Betaproteobacteria</taxon>
        <taxon>Burkholderiales</taxon>
        <taxon>Sphaerotilaceae</taxon>
        <taxon>Roseateles</taxon>
    </lineage>
</organism>
<feature type="transmembrane region" description="Helical" evidence="1">
    <location>
        <begin position="55"/>
        <end position="72"/>
    </location>
</feature>
<dbReference type="RefSeq" id="WP_285982181.1">
    <property type="nucleotide sequence ID" value="NZ_JASVDS010000002.1"/>
</dbReference>
<accession>A0ABT7LIR8</accession>
<evidence type="ECO:0000259" key="2">
    <source>
        <dbReference type="Pfam" id="PF22570"/>
    </source>
</evidence>
<keyword evidence="1" id="KW-0472">Membrane</keyword>
<keyword evidence="4" id="KW-1185">Reference proteome</keyword>
<feature type="domain" description="LiaF transmembrane" evidence="2">
    <location>
        <begin position="29"/>
        <end position="120"/>
    </location>
</feature>
<dbReference type="Pfam" id="PF22570">
    <property type="entry name" value="LiaF-TM"/>
    <property type="match status" value="1"/>
</dbReference>
<evidence type="ECO:0000313" key="4">
    <source>
        <dbReference type="Proteomes" id="UP001238603"/>
    </source>
</evidence>
<gene>
    <name evidence="3" type="ORF">QRD43_09175</name>
</gene>
<evidence type="ECO:0000313" key="3">
    <source>
        <dbReference type="EMBL" id="MDL5032080.1"/>
    </source>
</evidence>
<feature type="transmembrane region" description="Helical" evidence="1">
    <location>
        <begin position="81"/>
        <end position="101"/>
    </location>
</feature>
<dbReference type="Proteomes" id="UP001238603">
    <property type="component" value="Unassembled WGS sequence"/>
</dbReference>
<dbReference type="InterPro" id="IPR054331">
    <property type="entry name" value="LiaF_TM"/>
</dbReference>
<dbReference type="EMBL" id="JASVDS010000002">
    <property type="protein sequence ID" value="MDL5032080.1"/>
    <property type="molecule type" value="Genomic_DNA"/>
</dbReference>
<keyword evidence="1" id="KW-0812">Transmembrane</keyword>
<feature type="transmembrane region" description="Helical" evidence="1">
    <location>
        <begin position="26"/>
        <end position="43"/>
    </location>
</feature>
<feature type="transmembrane region" description="Helical" evidence="1">
    <location>
        <begin position="107"/>
        <end position="124"/>
    </location>
</feature>
<comment type="caution">
    <text evidence="3">The sequence shown here is derived from an EMBL/GenBank/DDBJ whole genome shotgun (WGS) entry which is preliminary data.</text>
</comment>
<reference evidence="3 4" key="1">
    <citation type="submission" date="2023-06" db="EMBL/GenBank/DDBJ databases">
        <title>Pelomonas sp. APW6 16S ribosomal RNA gene genome sequencing and assembly.</title>
        <authorList>
            <person name="Woo H."/>
        </authorList>
    </citation>
    <scope>NUCLEOTIDE SEQUENCE [LARGE SCALE GENOMIC DNA]</scope>
    <source>
        <strain evidence="3 4">APW6</strain>
    </source>
</reference>
<protein>
    <recommendedName>
        <fullName evidence="2">LiaF transmembrane domain-containing protein</fullName>
    </recommendedName>
</protein>
<sequence length="132" mass="15077">MNIEQQQERALRRAERRRRDARGEGRSGFGIFLIVAGVALLVHRHGWPSWFQFEAPWSLVIAAVAALSLVLARSARSLTRALFLGAVAAWFYACETGWYDFSFRESWPWLLIALGVAKILHFVLERFDEEAA</sequence>
<proteinExistence type="predicted"/>
<keyword evidence="1" id="KW-1133">Transmembrane helix</keyword>
<evidence type="ECO:0000256" key="1">
    <source>
        <dbReference type="SAM" id="Phobius"/>
    </source>
</evidence>